<dbReference type="AlphaFoldDB" id="A0A1D8CVF6"/>
<gene>
    <name evidence="1" type="ORF">BIU88_00885</name>
</gene>
<organism evidence="1 2">
    <name type="scientific">Chlorobaculum limnaeum</name>
    <dbReference type="NCBI Taxonomy" id="274537"/>
    <lineage>
        <taxon>Bacteria</taxon>
        <taxon>Pseudomonadati</taxon>
        <taxon>Chlorobiota</taxon>
        <taxon>Chlorobiia</taxon>
        <taxon>Chlorobiales</taxon>
        <taxon>Chlorobiaceae</taxon>
        <taxon>Chlorobaculum</taxon>
    </lineage>
</organism>
<proteinExistence type="predicted"/>
<sequence>MMVLQMIPASDWMNGLHYIRKRLELFIKKMVVVLRQETVVYMRLVENMWLLLMLMIGLTKECFQSCIVQQL</sequence>
<dbReference type="Proteomes" id="UP000095185">
    <property type="component" value="Chromosome"/>
</dbReference>
<reference evidence="1" key="1">
    <citation type="submission" date="2016-09" db="EMBL/GenBank/DDBJ databases">
        <title>Genome sequence of Chlorobaculum limnaeum.</title>
        <authorList>
            <person name="Liu Z."/>
            <person name="Tank M."/>
            <person name="Bryant D.A."/>
        </authorList>
    </citation>
    <scope>NUCLEOTIDE SEQUENCE [LARGE SCALE GENOMIC DNA]</scope>
    <source>
        <strain evidence="1">DSM 1677</strain>
    </source>
</reference>
<name>A0A1D8CVF6_CHLLM</name>
<dbReference type="KEGG" id="clz:BIU88_00885"/>
<protein>
    <submittedName>
        <fullName evidence="1">Uncharacterized protein</fullName>
    </submittedName>
</protein>
<keyword evidence="2" id="KW-1185">Reference proteome</keyword>
<evidence type="ECO:0000313" key="1">
    <source>
        <dbReference type="EMBL" id="AOS82830.1"/>
    </source>
</evidence>
<evidence type="ECO:0000313" key="2">
    <source>
        <dbReference type="Proteomes" id="UP000095185"/>
    </source>
</evidence>
<accession>A0A1D8CVF6</accession>
<dbReference type="EMBL" id="CP017305">
    <property type="protein sequence ID" value="AOS82830.1"/>
    <property type="molecule type" value="Genomic_DNA"/>
</dbReference>